<dbReference type="EMBL" id="FNQY01000048">
    <property type="protein sequence ID" value="SEA68332.1"/>
    <property type="molecule type" value="Genomic_DNA"/>
</dbReference>
<gene>
    <name evidence="1" type="ORF">SAMN05192529_1481</name>
</gene>
<evidence type="ECO:0000313" key="2">
    <source>
        <dbReference type="Proteomes" id="UP000199041"/>
    </source>
</evidence>
<dbReference type="AlphaFoldDB" id="A0A1H4D7U6"/>
<reference evidence="1 2" key="1">
    <citation type="submission" date="2016-10" db="EMBL/GenBank/DDBJ databases">
        <authorList>
            <person name="de Groot N.N."/>
        </authorList>
    </citation>
    <scope>NUCLEOTIDE SEQUENCE [LARGE SCALE GENOMIC DNA]</scope>
    <source>
        <strain evidence="1 2">Vu-144</strain>
    </source>
</reference>
<protein>
    <submittedName>
        <fullName evidence="1">Uncharacterized protein</fullName>
    </submittedName>
</protein>
<proteinExistence type="predicted"/>
<name>A0A1H4D7U6_9BACT</name>
<accession>A0A1H4D7U6</accession>
<evidence type="ECO:0000313" key="1">
    <source>
        <dbReference type="EMBL" id="SEA68332.1"/>
    </source>
</evidence>
<sequence length="124" mass="14543">MKKKIIAHLLKTSLITFIISSITFQSCKKEIISPNNNSKLQDSLLLNKLLDSLFIYASQTYYWNNQLPTYNSFNPHKYNQDNIINSLTNEQFDLTRYPKNDHGELYEQLQQSVLDFTVTAQEVY</sequence>
<organism evidence="1 2">
    <name type="scientific">Arachidicoccus rhizosphaerae</name>
    <dbReference type="NCBI Taxonomy" id="551991"/>
    <lineage>
        <taxon>Bacteria</taxon>
        <taxon>Pseudomonadati</taxon>
        <taxon>Bacteroidota</taxon>
        <taxon>Chitinophagia</taxon>
        <taxon>Chitinophagales</taxon>
        <taxon>Chitinophagaceae</taxon>
        <taxon>Arachidicoccus</taxon>
    </lineage>
</organism>
<dbReference type="STRING" id="551991.SAMN05192529_1481"/>
<dbReference type="PROSITE" id="PS51257">
    <property type="entry name" value="PROKAR_LIPOPROTEIN"/>
    <property type="match status" value="1"/>
</dbReference>
<keyword evidence="2" id="KW-1185">Reference proteome</keyword>
<dbReference type="Proteomes" id="UP000199041">
    <property type="component" value="Unassembled WGS sequence"/>
</dbReference>